<comment type="subcellular location">
    <subcellularLocation>
        <location evidence="1">Cell membrane</location>
        <topology evidence="1">Multi-pass membrane protein</topology>
    </subcellularLocation>
</comment>
<evidence type="ECO:0000256" key="4">
    <source>
        <dbReference type="ARBA" id="ARBA00022692"/>
    </source>
</evidence>
<feature type="domain" description="VTT" evidence="9">
    <location>
        <begin position="82"/>
        <end position="203"/>
    </location>
</feature>
<evidence type="ECO:0000256" key="5">
    <source>
        <dbReference type="ARBA" id="ARBA00022989"/>
    </source>
</evidence>
<dbReference type="Pfam" id="PF09335">
    <property type="entry name" value="VTT_dom"/>
    <property type="match status" value="1"/>
</dbReference>
<dbReference type="EMBL" id="CP038436">
    <property type="protein sequence ID" value="QBX56754.1"/>
    <property type="molecule type" value="Genomic_DNA"/>
</dbReference>
<feature type="transmembrane region" description="Helical" evidence="8">
    <location>
        <begin position="150"/>
        <end position="173"/>
    </location>
</feature>
<dbReference type="OrthoDB" id="3727474at2"/>
<keyword evidence="3" id="KW-1003">Cell membrane</keyword>
<evidence type="ECO:0000313" key="10">
    <source>
        <dbReference type="EMBL" id="QBX56754.1"/>
    </source>
</evidence>
<dbReference type="PANTHER" id="PTHR42709:SF6">
    <property type="entry name" value="UNDECAPRENYL PHOSPHATE TRANSPORTER A"/>
    <property type="match status" value="1"/>
</dbReference>
<evidence type="ECO:0000313" key="11">
    <source>
        <dbReference type="Proteomes" id="UP000294853"/>
    </source>
</evidence>
<dbReference type="RefSeq" id="WP_135268739.1">
    <property type="nucleotide sequence ID" value="NZ_CP038436.1"/>
</dbReference>
<keyword evidence="6 8" id="KW-0472">Membrane</keyword>
<keyword evidence="11" id="KW-1185">Reference proteome</keyword>
<dbReference type="Proteomes" id="UP000294853">
    <property type="component" value="Chromosome"/>
</dbReference>
<dbReference type="AlphaFoldDB" id="A0A4P7IHG5"/>
<dbReference type="KEGG" id="nsn:EXE58_15675"/>
<accession>A0A4P7IHG5</accession>
<name>A0A4P7IHG5_9ACTN</name>
<comment type="similarity">
    <text evidence="2">Belongs to the DedA family.</text>
</comment>
<proteinExistence type="inferred from homology"/>
<reference evidence="10 11" key="1">
    <citation type="submission" date="2019-03" db="EMBL/GenBank/DDBJ databases">
        <title>Three New Species of Nocardioides, Nocardioides euryhalodurans sp. nov., Nocardioides seonyuensis sp. nov. and Nocardioides eburneoflavus sp. nov. Iolated from Soil.</title>
        <authorList>
            <person name="Roh S.G."/>
            <person name="Lee C."/>
            <person name="Kim M.-K."/>
            <person name="Kim S.B."/>
        </authorList>
    </citation>
    <scope>NUCLEOTIDE SEQUENCE [LARGE SCALE GENOMIC DNA]</scope>
    <source>
        <strain evidence="10 11">MMS17-SY207-3</strain>
    </source>
</reference>
<feature type="transmembrane region" description="Helical" evidence="8">
    <location>
        <begin position="44"/>
        <end position="62"/>
    </location>
</feature>
<evidence type="ECO:0000256" key="3">
    <source>
        <dbReference type="ARBA" id="ARBA00022475"/>
    </source>
</evidence>
<feature type="transmembrane region" description="Helical" evidence="8">
    <location>
        <begin position="68"/>
        <end position="91"/>
    </location>
</feature>
<feature type="region of interest" description="Disordered" evidence="7">
    <location>
        <begin position="1"/>
        <end position="21"/>
    </location>
</feature>
<keyword evidence="5 8" id="KW-1133">Transmembrane helix</keyword>
<dbReference type="InterPro" id="IPR051311">
    <property type="entry name" value="DedA_domain"/>
</dbReference>
<gene>
    <name evidence="10" type="ORF">EXE58_15675</name>
</gene>
<evidence type="ECO:0000259" key="9">
    <source>
        <dbReference type="Pfam" id="PF09335"/>
    </source>
</evidence>
<sequence length="287" mass="31124">MGAQSEAGATDGGEPTGGVRRWLSVPWPERYRLWEGRATRADRFLVGAFIGIVVLGVVTRPLKPFLLASHPVALELLTGDLMAVGAAAAFARVGEAPLWLVVVAGIVGMAKFDWLMWWAGRQWNVRIVEVFTTRERARQYVQRAAGLSPWILGVAVVAAVLPGIPTPIVYAIAGMAGMRLVTFVLCDVAGAVLVTSLVAGLGYSLGHRAVDVVLLIDRYAGQVSLGVIVAMFVVPWLKRRWRARSRGRQEDGGPRGRTRRRAALLRWASARPCRRPRTPRAGCSGQG</sequence>
<evidence type="ECO:0000256" key="6">
    <source>
        <dbReference type="ARBA" id="ARBA00023136"/>
    </source>
</evidence>
<dbReference type="GO" id="GO:0005886">
    <property type="term" value="C:plasma membrane"/>
    <property type="evidence" value="ECO:0007669"/>
    <property type="project" value="UniProtKB-SubCell"/>
</dbReference>
<evidence type="ECO:0000256" key="2">
    <source>
        <dbReference type="ARBA" id="ARBA00010792"/>
    </source>
</evidence>
<evidence type="ECO:0000256" key="7">
    <source>
        <dbReference type="SAM" id="MobiDB-lite"/>
    </source>
</evidence>
<feature type="transmembrane region" description="Helical" evidence="8">
    <location>
        <begin position="219"/>
        <end position="237"/>
    </location>
</feature>
<protein>
    <submittedName>
        <fullName evidence="10">DedA family protein</fullName>
    </submittedName>
</protein>
<dbReference type="PANTHER" id="PTHR42709">
    <property type="entry name" value="ALKALINE PHOSPHATASE LIKE PROTEIN"/>
    <property type="match status" value="1"/>
</dbReference>
<feature type="transmembrane region" description="Helical" evidence="8">
    <location>
        <begin position="180"/>
        <end position="199"/>
    </location>
</feature>
<evidence type="ECO:0000256" key="8">
    <source>
        <dbReference type="SAM" id="Phobius"/>
    </source>
</evidence>
<organism evidence="10 11">
    <name type="scientific">Nocardioides seonyuensis</name>
    <dbReference type="NCBI Taxonomy" id="2518371"/>
    <lineage>
        <taxon>Bacteria</taxon>
        <taxon>Bacillati</taxon>
        <taxon>Actinomycetota</taxon>
        <taxon>Actinomycetes</taxon>
        <taxon>Propionibacteriales</taxon>
        <taxon>Nocardioidaceae</taxon>
        <taxon>Nocardioides</taxon>
    </lineage>
</organism>
<evidence type="ECO:0000256" key="1">
    <source>
        <dbReference type="ARBA" id="ARBA00004651"/>
    </source>
</evidence>
<keyword evidence="4 8" id="KW-0812">Transmembrane</keyword>
<feature type="transmembrane region" description="Helical" evidence="8">
    <location>
        <begin position="98"/>
        <end position="119"/>
    </location>
</feature>
<dbReference type="InterPro" id="IPR032816">
    <property type="entry name" value="VTT_dom"/>
</dbReference>